<gene>
    <name evidence="1" type="ORF">M513_03110</name>
</gene>
<name>A0A085MFJ0_9BILA</name>
<dbReference type="Proteomes" id="UP000030764">
    <property type="component" value="Unassembled WGS sequence"/>
</dbReference>
<protein>
    <submittedName>
        <fullName evidence="1">Uncharacterized protein</fullName>
    </submittedName>
</protein>
<dbReference type="EMBL" id="KL363196">
    <property type="protein sequence ID" value="KFD55986.1"/>
    <property type="molecule type" value="Genomic_DNA"/>
</dbReference>
<dbReference type="AlphaFoldDB" id="A0A085MFJ0"/>
<reference evidence="1 2" key="1">
    <citation type="journal article" date="2014" name="Nat. Genet.">
        <title>Genome and transcriptome of the porcine whipworm Trichuris suis.</title>
        <authorList>
            <person name="Jex A.R."/>
            <person name="Nejsum P."/>
            <person name="Schwarz E.M."/>
            <person name="Hu L."/>
            <person name="Young N.D."/>
            <person name="Hall R.S."/>
            <person name="Korhonen P.K."/>
            <person name="Liao S."/>
            <person name="Thamsborg S."/>
            <person name="Xia J."/>
            <person name="Xu P."/>
            <person name="Wang S."/>
            <person name="Scheerlinck J.P."/>
            <person name="Hofmann A."/>
            <person name="Sternberg P.W."/>
            <person name="Wang J."/>
            <person name="Gasser R.B."/>
        </authorList>
    </citation>
    <scope>NUCLEOTIDE SEQUENCE [LARGE SCALE GENOMIC DNA]</scope>
    <source>
        <strain evidence="1">DCEP-RM93M</strain>
    </source>
</reference>
<organism evidence="1 2">
    <name type="scientific">Trichuris suis</name>
    <name type="common">pig whipworm</name>
    <dbReference type="NCBI Taxonomy" id="68888"/>
    <lineage>
        <taxon>Eukaryota</taxon>
        <taxon>Metazoa</taxon>
        <taxon>Ecdysozoa</taxon>
        <taxon>Nematoda</taxon>
        <taxon>Enoplea</taxon>
        <taxon>Dorylaimia</taxon>
        <taxon>Trichinellida</taxon>
        <taxon>Trichuridae</taxon>
        <taxon>Trichuris</taxon>
    </lineage>
</organism>
<dbReference type="OrthoDB" id="5920388at2759"/>
<evidence type="ECO:0000313" key="1">
    <source>
        <dbReference type="EMBL" id="KFD55986.1"/>
    </source>
</evidence>
<evidence type="ECO:0000313" key="2">
    <source>
        <dbReference type="Proteomes" id="UP000030764"/>
    </source>
</evidence>
<accession>A0A085MFJ0</accession>
<proteinExistence type="predicted"/>
<sequence>MAKLYGAQVLLIRERANFFKVRQEAHQSATEFADKLKDAAANSDFDGFNLEAALVFQFLNGMSNEHCKRKLLPGKVQVMANVLPVTIGIRRLSSGDDCGYEMVGKNREAQSLPAISAAGELHGPRTMWRKRDTLVSSMHRSEEVTRFPLFRSR</sequence>
<keyword evidence="2" id="KW-1185">Reference proteome</keyword>